<dbReference type="InterPro" id="IPR051269">
    <property type="entry name" value="Fe-S_cluster_ET"/>
</dbReference>
<organism evidence="8 9">
    <name type="scientific">Candidatus Shapirobacteria bacterium CG09_land_8_20_14_0_10_47_13</name>
    <dbReference type="NCBI Taxonomy" id="1974481"/>
    <lineage>
        <taxon>Bacteria</taxon>
        <taxon>Candidatus Shapironibacteriota</taxon>
    </lineage>
</organism>
<evidence type="ECO:0000313" key="8">
    <source>
        <dbReference type="EMBL" id="PIS14065.1"/>
    </source>
</evidence>
<dbReference type="PROSITE" id="PS51379">
    <property type="entry name" value="4FE4S_FER_2"/>
    <property type="match status" value="1"/>
</dbReference>
<evidence type="ECO:0000259" key="7">
    <source>
        <dbReference type="PROSITE" id="PS51379"/>
    </source>
</evidence>
<dbReference type="GO" id="GO:0005506">
    <property type="term" value="F:iron ion binding"/>
    <property type="evidence" value="ECO:0007669"/>
    <property type="project" value="UniProtKB-UniRule"/>
</dbReference>
<evidence type="ECO:0000256" key="4">
    <source>
        <dbReference type="ARBA" id="ARBA00023004"/>
    </source>
</evidence>
<name>A0A2H0WN71_9BACT</name>
<dbReference type="PANTHER" id="PTHR36923:SF3">
    <property type="entry name" value="FERREDOXIN"/>
    <property type="match status" value="1"/>
</dbReference>
<comment type="caution">
    <text evidence="8">The sequence shown here is derived from an EMBL/GenBank/DDBJ whole genome shotgun (WGS) entry which is preliminary data.</text>
</comment>
<dbReference type="GO" id="GO:0009055">
    <property type="term" value="F:electron transfer activity"/>
    <property type="evidence" value="ECO:0007669"/>
    <property type="project" value="UniProtKB-UniRule"/>
</dbReference>
<evidence type="ECO:0000256" key="1">
    <source>
        <dbReference type="ARBA" id="ARBA00022448"/>
    </source>
</evidence>
<protein>
    <recommendedName>
        <fullName evidence="6">Ferredoxin</fullName>
    </recommendedName>
</protein>
<gene>
    <name evidence="8" type="ORF">COT65_00860</name>
</gene>
<feature type="domain" description="4Fe-4S ferredoxin-type" evidence="7">
    <location>
        <begin position="1"/>
        <end position="29"/>
    </location>
</feature>
<dbReference type="GO" id="GO:0051536">
    <property type="term" value="F:iron-sulfur cluster binding"/>
    <property type="evidence" value="ECO:0007669"/>
    <property type="project" value="UniProtKB-KW"/>
</dbReference>
<accession>A0A2H0WN71</accession>
<keyword evidence="2 6" id="KW-0479">Metal-binding</keyword>
<keyword evidence="5 6" id="KW-0411">Iron-sulfur</keyword>
<dbReference type="InterPro" id="IPR017896">
    <property type="entry name" value="4Fe4S_Fe-S-bd"/>
</dbReference>
<evidence type="ECO:0000256" key="3">
    <source>
        <dbReference type="ARBA" id="ARBA00022982"/>
    </source>
</evidence>
<dbReference type="PRINTS" id="PR00352">
    <property type="entry name" value="3FE4SFRDOXIN"/>
</dbReference>
<evidence type="ECO:0000256" key="5">
    <source>
        <dbReference type="ARBA" id="ARBA00023014"/>
    </source>
</evidence>
<keyword evidence="1 6" id="KW-0813">Transport</keyword>
<dbReference type="Gene3D" id="3.30.70.20">
    <property type="match status" value="1"/>
</dbReference>
<comment type="function">
    <text evidence="6">Ferredoxins are iron-sulfur proteins that transfer electrons in a wide variety of metabolic reactions.</text>
</comment>
<dbReference type="Proteomes" id="UP000230033">
    <property type="component" value="Unassembled WGS sequence"/>
</dbReference>
<dbReference type="Pfam" id="PF13459">
    <property type="entry name" value="Fer4_15"/>
    <property type="match status" value="1"/>
</dbReference>
<dbReference type="PANTHER" id="PTHR36923">
    <property type="entry name" value="FERREDOXIN"/>
    <property type="match status" value="1"/>
</dbReference>
<dbReference type="SUPFAM" id="SSF54862">
    <property type="entry name" value="4Fe-4S ferredoxins"/>
    <property type="match status" value="1"/>
</dbReference>
<evidence type="ECO:0000256" key="6">
    <source>
        <dbReference type="RuleBase" id="RU368020"/>
    </source>
</evidence>
<dbReference type="InterPro" id="IPR001080">
    <property type="entry name" value="3Fe4S_ferredoxin"/>
</dbReference>
<proteinExistence type="predicted"/>
<sequence length="62" mass="6600">MKVTIDKNICIGCGACVAVAPKSFKLKAGKAEVIIEPPKDKEETIREAADSCPVQAIKITNN</sequence>
<keyword evidence="3 6" id="KW-0249">Electron transport</keyword>
<dbReference type="AlphaFoldDB" id="A0A2H0WN71"/>
<keyword evidence="4 6" id="KW-0408">Iron</keyword>
<evidence type="ECO:0000256" key="2">
    <source>
        <dbReference type="ARBA" id="ARBA00022723"/>
    </source>
</evidence>
<evidence type="ECO:0000313" key="9">
    <source>
        <dbReference type="Proteomes" id="UP000230033"/>
    </source>
</evidence>
<dbReference type="EMBL" id="PEZJ01000010">
    <property type="protein sequence ID" value="PIS14065.1"/>
    <property type="molecule type" value="Genomic_DNA"/>
</dbReference>
<reference evidence="9" key="1">
    <citation type="submission" date="2017-09" db="EMBL/GenBank/DDBJ databases">
        <title>Depth-based differentiation of microbial function through sediment-hosted aquifers and enrichment of novel symbionts in the deep terrestrial subsurface.</title>
        <authorList>
            <person name="Probst A.J."/>
            <person name="Ladd B."/>
            <person name="Jarett J.K."/>
            <person name="Geller-Mcgrath D.E."/>
            <person name="Sieber C.M.K."/>
            <person name="Emerson J.B."/>
            <person name="Anantharaman K."/>
            <person name="Thomas B.C."/>
            <person name="Malmstrom R."/>
            <person name="Stieglmeier M."/>
            <person name="Klingl A."/>
            <person name="Woyke T."/>
            <person name="Ryan C.M."/>
            <person name="Banfield J.F."/>
        </authorList>
    </citation>
    <scope>NUCLEOTIDE SEQUENCE [LARGE SCALE GENOMIC DNA]</scope>
</reference>